<dbReference type="Pfam" id="PF06758">
    <property type="entry name" value="Olduvai"/>
    <property type="match status" value="3"/>
</dbReference>
<dbReference type="Proteomes" id="UP000006718">
    <property type="component" value="Chromosome 1"/>
</dbReference>
<dbReference type="InParanoid" id="F7F9R2"/>
<feature type="domain" description="Olduvai" evidence="3">
    <location>
        <begin position="44"/>
        <end position="161"/>
    </location>
</feature>
<dbReference type="InterPro" id="IPR055306">
    <property type="entry name" value="NBPF"/>
</dbReference>
<reference evidence="5" key="1">
    <citation type="journal article" date="2007" name="Science">
        <title>Evolutionary and biomedical insights from the rhesus macaque genome.</title>
        <authorList>
            <person name="Gibbs R.A."/>
            <person name="Rogers J."/>
            <person name="Katze M.G."/>
            <person name="Bumgarner R."/>
            <person name="Weinstock G.M."/>
            <person name="Mardis E.R."/>
            <person name="Remington K.A."/>
            <person name="Strausberg R.L."/>
            <person name="Venter J.C."/>
            <person name="Wilson R.K."/>
            <person name="Batzer M.A."/>
            <person name="Bustamante C.D."/>
            <person name="Eichler E.E."/>
            <person name="Hahn M.W."/>
            <person name="Hardison R.C."/>
            <person name="Makova K.D."/>
            <person name="Miller W."/>
            <person name="Milosavljevic A."/>
            <person name="Palermo R.E."/>
            <person name="Siepel A."/>
            <person name="Sikela J.M."/>
            <person name="Attaway T."/>
            <person name="Bell S."/>
            <person name="Bernard K.E."/>
            <person name="Buhay C.J."/>
            <person name="Chandrabose M.N."/>
            <person name="Dao M."/>
            <person name="Davis C."/>
            <person name="Delehaunty K.D."/>
            <person name="Ding Y."/>
            <person name="Dinh H.H."/>
            <person name="Dugan-Rocha S."/>
            <person name="Fulton L.A."/>
            <person name="Gabisi R.A."/>
            <person name="Garner T.T."/>
            <person name="Godfrey J."/>
            <person name="Hawes A.C."/>
            <person name="Hernandez J."/>
            <person name="Hines S."/>
            <person name="Holder M."/>
            <person name="Hume J."/>
            <person name="Jhangiani S.N."/>
            <person name="Joshi V."/>
            <person name="Khan Z.M."/>
            <person name="Kirkness E.F."/>
            <person name="Cree A."/>
            <person name="Fowler R.G."/>
            <person name="Lee S."/>
            <person name="Lewis L.R."/>
            <person name="Li Z."/>
            <person name="Liu Y.-S."/>
            <person name="Moore S.M."/>
            <person name="Muzny D."/>
            <person name="Nazareth L.V."/>
            <person name="Ngo D.N."/>
            <person name="Okwuonu G.O."/>
            <person name="Pai G."/>
            <person name="Parker D."/>
            <person name="Paul H.A."/>
            <person name="Pfannkoch C."/>
            <person name="Pohl C.S."/>
            <person name="Rogers Y.-H.C."/>
            <person name="Ruiz S.J."/>
            <person name="Sabo A."/>
            <person name="Santibanez J."/>
            <person name="Schneider B.W."/>
            <person name="Smith S.M."/>
            <person name="Sodergren E."/>
            <person name="Svatek A.F."/>
            <person name="Utterback T.R."/>
            <person name="Vattathil S."/>
            <person name="Warren W."/>
            <person name="White C.S."/>
            <person name="Chinwalla A.T."/>
            <person name="Feng Y."/>
            <person name="Halpern A.L."/>
            <person name="Hillier L.W."/>
            <person name="Huang X."/>
            <person name="Minx P."/>
            <person name="Nelson J.O."/>
            <person name="Pepin K.H."/>
            <person name="Qin X."/>
            <person name="Sutton G.G."/>
            <person name="Venter E."/>
            <person name="Walenz B.P."/>
            <person name="Wallis J.W."/>
            <person name="Worley K.C."/>
            <person name="Yang S.-P."/>
            <person name="Jones S.M."/>
            <person name="Marra M.A."/>
            <person name="Rocchi M."/>
            <person name="Schein J.E."/>
            <person name="Baertsch R."/>
            <person name="Clarke L."/>
            <person name="Csuros M."/>
            <person name="Glasscock J."/>
            <person name="Harris R.A."/>
            <person name="Havlak P."/>
            <person name="Jackson A.R."/>
            <person name="Jiang H."/>
            <person name="Liu Y."/>
            <person name="Messina D.N."/>
            <person name="Shen Y."/>
            <person name="Song H.X.-Z."/>
            <person name="Wylie T."/>
            <person name="Zhang L."/>
            <person name="Birney E."/>
            <person name="Han K."/>
            <person name="Konkel M.K."/>
            <person name="Lee J."/>
            <person name="Smit A.F.A."/>
            <person name="Ullmer B."/>
            <person name="Wang H."/>
            <person name="Xing J."/>
            <person name="Burhans R."/>
            <person name="Cheng Z."/>
            <person name="Karro J.E."/>
            <person name="Ma J."/>
            <person name="Raney B."/>
            <person name="She X."/>
            <person name="Cox M.J."/>
            <person name="Demuth J.P."/>
            <person name="Dumas L.J."/>
            <person name="Han S.-G."/>
            <person name="Hopkins J."/>
            <person name="Karimpour-Fard A."/>
            <person name="Kim Y.H."/>
            <person name="Pollack J.R."/>
            <person name="Vinar T."/>
            <person name="Addo-Quaye C."/>
            <person name="Degenhardt J."/>
            <person name="Denby A."/>
            <person name="Hubisz M.J."/>
            <person name="Indap A."/>
            <person name="Kosiol C."/>
            <person name="Lahn B.T."/>
            <person name="Lawson H.A."/>
            <person name="Marklein A."/>
            <person name="Nielsen R."/>
            <person name="Vallender E.J."/>
            <person name="Clark A.G."/>
            <person name="Ferguson B."/>
            <person name="Hernandez R.D."/>
            <person name="Hirani K."/>
            <person name="Kehrer-Sawatzki H."/>
            <person name="Kolb J."/>
            <person name="Patil S."/>
            <person name="Pu L.-L."/>
            <person name="Ren Y."/>
            <person name="Smith D.G."/>
            <person name="Wheeler D.A."/>
            <person name="Schenck I."/>
            <person name="Ball E.V."/>
            <person name="Chen R."/>
            <person name="Cooper D.N."/>
            <person name="Giardine B."/>
            <person name="Hsu F."/>
            <person name="Kent W.J."/>
            <person name="Lesk A."/>
            <person name="Nelson D.L."/>
            <person name="O'brien W.E."/>
            <person name="Pruefer K."/>
            <person name="Stenson P.D."/>
            <person name="Wallace J.C."/>
            <person name="Ke H."/>
            <person name="Liu X.-M."/>
            <person name="Wang P."/>
            <person name="Xiang A.P."/>
            <person name="Yang F."/>
            <person name="Barber G.P."/>
            <person name="Haussler D."/>
            <person name="Karolchik D."/>
            <person name="Kern A.D."/>
            <person name="Kuhn R.M."/>
            <person name="Smith K.E."/>
            <person name="Zwieg A.S."/>
        </authorList>
    </citation>
    <scope>NUCLEOTIDE SEQUENCE [LARGE SCALE GENOMIC DNA]</scope>
    <source>
        <strain evidence="5">17573</strain>
    </source>
</reference>
<evidence type="ECO:0000313" key="5">
    <source>
        <dbReference type="Proteomes" id="UP000006718"/>
    </source>
</evidence>
<dbReference type="VEuPathDB" id="HostDB:ENSMMUG00000014849"/>
<name>F7F9R2_MACMU</name>
<dbReference type="AlphaFoldDB" id="F7F9R2"/>
<dbReference type="PROSITE" id="PS51316">
    <property type="entry name" value="ODV"/>
    <property type="match status" value="2"/>
</dbReference>
<evidence type="ECO:0000256" key="2">
    <source>
        <dbReference type="ARBA" id="ARBA00038417"/>
    </source>
</evidence>
<keyword evidence="1" id="KW-0175">Coiled coil</keyword>
<sequence>MSQSYQPCEGTFLALDEQKVCSAQDVASEHSNSKGEETPLGFPEKQLGLEEVKRQETIAPRLSREPLRVDKYEVPRELLDGCYLIASVLPDLTHSCQPYRRTLYSFEEKQVSLALVDKNLNDRKKMEDQQLLCPRLNRRLLQVEEHEVPQESWDEADSTLPIPPDLTDSYQSDMRSALHSLEEQQACVALDVDKINKDQEELADQDPPCRRLRQELLEVEEQEVPENSLDEVYLTPLVPHDLCDCHQAYSGTLYSLEDQLACSALDIACEYSSLKVTKLHRSPRQPLSVLLRATCAAEAVHLCRQALYTEPVLNLALGSSFKHRHPLGGTSSSVPTGSSVTWHLLTRAGCAYPNRPEKGMVRDHCKILTTVAYLE</sequence>
<dbReference type="HOGENOM" id="CLU_030855_0_0_1"/>
<comment type="similarity">
    <text evidence="2">Belongs to the NBPF family.</text>
</comment>
<dbReference type="Ensembl" id="ENSMMUT00000004847.4">
    <property type="protein sequence ID" value="ENSMMUP00000004567.4"/>
    <property type="gene ID" value="ENSMMUG00000014849.4"/>
</dbReference>
<dbReference type="InterPro" id="IPR010630">
    <property type="entry name" value="Olduvai_dom"/>
</dbReference>
<protein>
    <recommendedName>
        <fullName evidence="3">Olduvai domain-containing protein</fullName>
    </recommendedName>
</protein>
<keyword evidence="5" id="KW-1185">Reference proteome</keyword>
<dbReference type="SMART" id="SM01148">
    <property type="entry name" value="DUF1220"/>
    <property type="match status" value="3"/>
</dbReference>
<evidence type="ECO:0000313" key="4">
    <source>
        <dbReference type="Ensembl" id="ENSMMUP00000004567.4"/>
    </source>
</evidence>
<organism evidence="4 5">
    <name type="scientific">Macaca mulatta</name>
    <name type="common">Rhesus macaque</name>
    <dbReference type="NCBI Taxonomy" id="9544"/>
    <lineage>
        <taxon>Eukaryota</taxon>
        <taxon>Metazoa</taxon>
        <taxon>Chordata</taxon>
        <taxon>Craniata</taxon>
        <taxon>Vertebrata</taxon>
        <taxon>Euteleostomi</taxon>
        <taxon>Mammalia</taxon>
        <taxon>Eutheria</taxon>
        <taxon>Euarchontoglires</taxon>
        <taxon>Primates</taxon>
        <taxon>Haplorrhini</taxon>
        <taxon>Catarrhini</taxon>
        <taxon>Cercopithecidae</taxon>
        <taxon>Cercopithecinae</taxon>
        <taxon>Macaca</taxon>
    </lineage>
</organism>
<feature type="domain" description="Olduvai" evidence="3">
    <location>
        <begin position="194"/>
        <end position="284"/>
    </location>
</feature>
<dbReference type="Bgee" id="ENSMMUG00000014849">
    <property type="expression patterns" value="Expressed in spermatid and 2 other cell types or tissues"/>
</dbReference>
<reference evidence="4" key="2">
    <citation type="submission" date="2019-01" db="EMBL/GenBank/DDBJ databases">
        <authorList>
            <person name="Graves T."/>
            <person name="Eichler E.E."/>
            <person name="Wilson R.K."/>
        </authorList>
    </citation>
    <scope>NUCLEOTIDE SEQUENCE [LARGE SCALE GENOMIC DNA]</scope>
    <source>
        <strain evidence="4">17573</strain>
    </source>
</reference>
<dbReference type="GeneTree" id="ENSGT00420000029746"/>
<proteinExistence type="inferred from homology"/>
<accession>F7F9R2</accession>
<dbReference type="PANTHER" id="PTHR14199">
    <property type="entry name" value="NEUROBLASTOMA BREAKPOINT FAMILY MEMBER 6-LIKE PROTEIN"/>
    <property type="match status" value="1"/>
</dbReference>
<evidence type="ECO:0000256" key="1">
    <source>
        <dbReference type="ARBA" id="ARBA00023054"/>
    </source>
</evidence>
<dbReference type="PANTHER" id="PTHR14199:SF29">
    <property type="entry name" value="NEUROBLASTOMA BREAKPOINT FAMILY MEMBER 4-RELATED"/>
    <property type="match status" value="1"/>
</dbReference>
<reference evidence="4" key="3">
    <citation type="submission" date="2025-08" db="UniProtKB">
        <authorList>
            <consortium name="Ensembl"/>
        </authorList>
    </citation>
    <scope>IDENTIFICATION</scope>
    <source>
        <strain evidence="4">17573</strain>
    </source>
</reference>
<evidence type="ECO:0000259" key="3">
    <source>
        <dbReference type="PROSITE" id="PS51316"/>
    </source>
</evidence>
<reference evidence="4" key="4">
    <citation type="submission" date="2025-09" db="UniProtKB">
        <authorList>
            <consortium name="Ensembl"/>
        </authorList>
    </citation>
    <scope>IDENTIFICATION</scope>
    <source>
        <strain evidence="4">17573</strain>
    </source>
</reference>